<evidence type="ECO:0000256" key="5">
    <source>
        <dbReference type="ARBA" id="ARBA00005204"/>
    </source>
</evidence>
<dbReference type="InterPro" id="IPR002496">
    <property type="entry name" value="PRib_AMP_CycHydrolase_dom"/>
</dbReference>
<protein>
    <recommendedName>
        <fullName evidence="15">Histidine biosynthesis bifunctional protein HisIE</fullName>
    </recommendedName>
    <domain>
        <recommendedName>
            <fullName evidence="15">Phosphoribosyl-AMP cyclohydrolase</fullName>
            <shortName evidence="15">PRA-CH</shortName>
            <ecNumber evidence="15">3.5.4.19</ecNumber>
        </recommendedName>
    </domain>
    <domain>
        <recommendedName>
            <fullName evidence="15">Phosphoribosyl-ATP pyrophosphatase</fullName>
            <shortName evidence="15">PRA-PH</shortName>
            <ecNumber evidence="15">3.6.1.31</ecNumber>
        </recommendedName>
    </domain>
</protein>
<evidence type="ECO:0000256" key="15">
    <source>
        <dbReference type="HAMAP-Rule" id="MF_01019"/>
    </source>
</evidence>
<dbReference type="SUPFAM" id="SSF141734">
    <property type="entry name" value="HisI-like"/>
    <property type="match status" value="1"/>
</dbReference>
<dbReference type="InterPro" id="IPR023019">
    <property type="entry name" value="His_synth_HisIE"/>
</dbReference>
<evidence type="ECO:0000259" key="16">
    <source>
        <dbReference type="Pfam" id="PF01502"/>
    </source>
</evidence>
<dbReference type="Gene3D" id="3.10.20.810">
    <property type="entry name" value="Phosphoribosyl-AMP cyclohydrolase"/>
    <property type="match status" value="1"/>
</dbReference>
<dbReference type="FunFam" id="3.10.20.810:FF:000001">
    <property type="entry name" value="Histidine biosynthesis bifunctional protein HisIE"/>
    <property type="match status" value="1"/>
</dbReference>
<gene>
    <name evidence="15" type="primary">hisI</name>
    <name evidence="15" type="synonym">hisIE</name>
    <name evidence="17" type="ordered locus">trd_0112</name>
</gene>
<dbReference type="EC" id="3.6.1.31" evidence="15"/>
<evidence type="ECO:0000256" key="7">
    <source>
        <dbReference type="ARBA" id="ARBA00008299"/>
    </source>
</evidence>
<dbReference type="GO" id="GO:0004636">
    <property type="term" value="F:phosphoribosyl-ATP diphosphatase activity"/>
    <property type="evidence" value="ECO:0007669"/>
    <property type="project" value="UniProtKB-UniRule"/>
</dbReference>
<keyword evidence="12 15" id="KW-0067">ATP-binding</keyword>
<keyword evidence="14 15" id="KW-0511">Multifunctional enzyme</keyword>
<keyword evidence="11 15" id="KW-0378">Hydrolase</keyword>
<organism evidence="17 18">
    <name type="scientific">Thermomicrobium roseum (strain ATCC 27502 / DSM 5159 / P-2)</name>
    <dbReference type="NCBI Taxonomy" id="309801"/>
    <lineage>
        <taxon>Bacteria</taxon>
        <taxon>Pseudomonadati</taxon>
        <taxon>Thermomicrobiota</taxon>
        <taxon>Thermomicrobia</taxon>
        <taxon>Thermomicrobiales</taxon>
        <taxon>Thermomicrobiaceae</taxon>
        <taxon>Thermomicrobium</taxon>
    </lineage>
</organism>
<dbReference type="InterPro" id="IPR026660">
    <property type="entry name" value="PRA-CH"/>
</dbReference>
<dbReference type="STRING" id="309801.trd_0112"/>
<keyword evidence="10 15" id="KW-0547">Nucleotide-binding</keyword>
<dbReference type="InterPro" id="IPR038019">
    <property type="entry name" value="PRib_AMP_CycHydrolase_sf"/>
</dbReference>
<dbReference type="InterPro" id="IPR008179">
    <property type="entry name" value="HisE"/>
</dbReference>
<evidence type="ECO:0000256" key="2">
    <source>
        <dbReference type="ARBA" id="ARBA00001460"/>
    </source>
</evidence>
<dbReference type="EC" id="3.5.4.19" evidence="15"/>
<dbReference type="InterPro" id="IPR021130">
    <property type="entry name" value="PRib-ATP_PPHydrolase-like"/>
</dbReference>
<name>B9KXC5_THERP</name>
<evidence type="ECO:0000313" key="18">
    <source>
        <dbReference type="Proteomes" id="UP000000447"/>
    </source>
</evidence>
<comment type="subcellular location">
    <subcellularLocation>
        <location evidence="3 15">Cytoplasm</location>
    </subcellularLocation>
</comment>
<feature type="domain" description="Phosphoribosyl-AMP cyclohydrolase" evidence="16">
    <location>
        <begin position="35"/>
        <end position="107"/>
    </location>
</feature>
<dbReference type="HAMAP" id="MF_01020">
    <property type="entry name" value="HisE"/>
    <property type="match status" value="1"/>
</dbReference>
<comment type="similarity">
    <text evidence="6 15">In the C-terminal section; belongs to the PRA-PH family.</text>
</comment>
<dbReference type="NCBIfam" id="TIGR03188">
    <property type="entry name" value="histidine_hisI"/>
    <property type="match status" value="1"/>
</dbReference>
<evidence type="ECO:0000256" key="14">
    <source>
        <dbReference type="ARBA" id="ARBA00023268"/>
    </source>
</evidence>
<evidence type="ECO:0000256" key="9">
    <source>
        <dbReference type="ARBA" id="ARBA00022605"/>
    </source>
</evidence>
<dbReference type="OrthoDB" id="9795769at2"/>
<comment type="catalytic activity">
    <reaction evidence="1 15">
        <text>1-(5-phospho-beta-D-ribosyl)-5'-AMP + H2O = 1-(5-phospho-beta-D-ribosyl)-5-[(5-phospho-beta-D-ribosylamino)methylideneamino]imidazole-4-carboxamide</text>
        <dbReference type="Rhea" id="RHEA:20049"/>
        <dbReference type="ChEBI" id="CHEBI:15377"/>
        <dbReference type="ChEBI" id="CHEBI:58435"/>
        <dbReference type="ChEBI" id="CHEBI:59457"/>
        <dbReference type="EC" id="3.5.4.19"/>
    </reaction>
</comment>
<reference evidence="17 18" key="1">
    <citation type="journal article" date="2009" name="PLoS ONE">
        <title>Complete genome sequence of the aerobic CO-oxidizing thermophile Thermomicrobium roseum.</title>
        <authorList>
            <person name="Wu D."/>
            <person name="Raymond J."/>
            <person name="Wu M."/>
            <person name="Chatterji S."/>
            <person name="Ren Q."/>
            <person name="Graham J.E."/>
            <person name="Bryant D.A."/>
            <person name="Robb F."/>
            <person name="Colman A."/>
            <person name="Tallon L.J."/>
            <person name="Badger J.H."/>
            <person name="Madupu R."/>
            <person name="Ward N.L."/>
            <person name="Eisen J.A."/>
        </authorList>
    </citation>
    <scope>NUCLEOTIDE SEQUENCE [LARGE SCALE GENOMIC DNA]</scope>
    <source>
        <strain evidence="18">ATCC 27502 / DSM 5159 / P-2</strain>
    </source>
</reference>
<comment type="pathway">
    <text evidence="5 15">Amino-acid biosynthesis; L-histidine biosynthesis; L-histidine from 5-phospho-alpha-D-ribose 1-diphosphate: step 2/9.</text>
</comment>
<evidence type="ECO:0000256" key="1">
    <source>
        <dbReference type="ARBA" id="ARBA00000024"/>
    </source>
</evidence>
<dbReference type="GO" id="GO:0000105">
    <property type="term" value="P:L-histidine biosynthetic process"/>
    <property type="evidence" value="ECO:0007669"/>
    <property type="project" value="UniProtKB-UniRule"/>
</dbReference>
<keyword evidence="9 15" id="KW-0028">Amino-acid biosynthesis</keyword>
<dbReference type="AlphaFoldDB" id="B9KXC5"/>
<accession>B9KXC5</accession>
<dbReference type="HOGENOM" id="CLU_048577_3_1_0"/>
<dbReference type="Proteomes" id="UP000000447">
    <property type="component" value="Chromosome"/>
</dbReference>
<dbReference type="NCBIfam" id="NF000768">
    <property type="entry name" value="PRK00051.1"/>
    <property type="match status" value="1"/>
</dbReference>
<dbReference type="Pfam" id="PF01503">
    <property type="entry name" value="PRA-PH"/>
    <property type="match status" value="1"/>
</dbReference>
<dbReference type="RefSeq" id="WP_012641525.1">
    <property type="nucleotide sequence ID" value="NC_011959.1"/>
</dbReference>
<keyword evidence="13 15" id="KW-0368">Histidine biosynthesis</keyword>
<feature type="region of interest" description="Phosphoribosyl-ATP pyrophosphohydrolase" evidence="15">
    <location>
        <begin position="125"/>
        <end position="218"/>
    </location>
</feature>
<evidence type="ECO:0000256" key="10">
    <source>
        <dbReference type="ARBA" id="ARBA00022741"/>
    </source>
</evidence>
<dbReference type="GO" id="GO:0004635">
    <property type="term" value="F:phosphoribosyl-AMP cyclohydrolase activity"/>
    <property type="evidence" value="ECO:0007669"/>
    <property type="project" value="UniProtKB-UniRule"/>
</dbReference>
<keyword evidence="18" id="KW-1185">Reference proteome</keyword>
<dbReference type="eggNOG" id="COG0140">
    <property type="taxonomic scope" value="Bacteria"/>
</dbReference>
<dbReference type="PANTHER" id="PTHR42945">
    <property type="entry name" value="HISTIDINE BIOSYNTHESIS BIFUNCTIONAL PROTEIN"/>
    <property type="match status" value="1"/>
</dbReference>
<proteinExistence type="inferred from homology"/>
<dbReference type="Gene3D" id="1.10.287.1080">
    <property type="entry name" value="MazG-like"/>
    <property type="match status" value="1"/>
</dbReference>
<evidence type="ECO:0000256" key="13">
    <source>
        <dbReference type="ARBA" id="ARBA00023102"/>
    </source>
</evidence>
<evidence type="ECO:0000313" key="17">
    <source>
        <dbReference type="EMBL" id="ACM05494.1"/>
    </source>
</evidence>
<evidence type="ECO:0000256" key="11">
    <source>
        <dbReference type="ARBA" id="ARBA00022801"/>
    </source>
</evidence>
<dbReference type="eggNOG" id="COG0139">
    <property type="taxonomic scope" value="Bacteria"/>
</dbReference>
<dbReference type="HAMAP" id="MF_01019">
    <property type="entry name" value="HisIE"/>
    <property type="match status" value="1"/>
</dbReference>
<dbReference type="GO" id="GO:0005737">
    <property type="term" value="C:cytoplasm"/>
    <property type="evidence" value="ECO:0007669"/>
    <property type="project" value="UniProtKB-SubCell"/>
</dbReference>
<evidence type="ECO:0000256" key="4">
    <source>
        <dbReference type="ARBA" id="ARBA00005169"/>
    </source>
</evidence>
<sequence length="218" mass="23416">MSDDALARLLGAIRFGADGLVPLIVQDATTGQVRMVGYVNADAVRRTVETGRVHFWSRSRQRLWMKGETSGHVLELVELRTDCDGDALLARVHPHGPTCHTGRPSCFDTEPLVGTSQDPVNATILDELASIIAARAVEPQPGSYTSALLQAGVDRIARKIGEEAAEVIVAAKNGEPEAIAQEAADLLYHLLVLLQASGVPAGEVWRVLQARRGRHSSS</sequence>
<dbReference type="CDD" id="cd11534">
    <property type="entry name" value="NTP-PPase_HisIE_like"/>
    <property type="match status" value="1"/>
</dbReference>
<evidence type="ECO:0000256" key="12">
    <source>
        <dbReference type="ARBA" id="ARBA00022840"/>
    </source>
</evidence>
<keyword evidence="8 15" id="KW-0963">Cytoplasm</keyword>
<dbReference type="EMBL" id="CP001275">
    <property type="protein sequence ID" value="ACM05494.1"/>
    <property type="molecule type" value="Genomic_DNA"/>
</dbReference>
<evidence type="ECO:0000256" key="6">
    <source>
        <dbReference type="ARBA" id="ARBA00007731"/>
    </source>
</evidence>
<dbReference type="NCBIfam" id="NF002747">
    <property type="entry name" value="PRK02759.1"/>
    <property type="match status" value="1"/>
</dbReference>
<comment type="similarity">
    <text evidence="7 15">In the N-terminal section; belongs to the PRA-CH family.</text>
</comment>
<evidence type="ECO:0000256" key="8">
    <source>
        <dbReference type="ARBA" id="ARBA00022490"/>
    </source>
</evidence>
<dbReference type="UniPathway" id="UPA00031">
    <property type="reaction ID" value="UER00007"/>
</dbReference>
<feature type="region of interest" description="Phosphoribosyl-AMP cyclohydrolase" evidence="15">
    <location>
        <begin position="1"/>
        <end position="124"/>
    </location>
</feature>
<dbReference type="GO" id="GO:0005524">
    <property type="term" value="F:ATP binding"/>
    <property type="evidence" value="ECO:0007669"/>
    <property type="project" value="UniProtKB-KW"/>
</dbReference>
<evidence type="ECO:0000256" key="3">
    <source>
        <dbReference type="ARBA" id="ARBA00004496"/>
    </source>
</evidence>
<dbReference type="HAMAP" id="MF_01021">
    <property type="entry name" value="HisI"/>
    <property type="match status" value="1"/>
</dbReference>
<dbReference type="Pfam" id="PF01502">
    <property type="entry name" value="PRA-CH"/>
    <property type="match status" value="1"/>
</dbReference>
<comment type="catalytic activity">
    <reaction evidence="2 15">
        <text>1-(5-phospho-beta-D-ribosyl)-ATP + H2O = 1-(5-phospho-beta-D-ribosyl)-5'-AMP + diphosphate + H(+)</text>
        <dbReference type="Rhea" id="RHEA:22828"/>
        <dbReference type="ChEBI" id="CHEBI:15377"/>
        <dbReference type="ChEBI" id="CHEBI:15378"/>
        <dbReference type="ChEBI" id="CHEBI:33019"/>
        <dbReference type="ChEBI" id="CHEBI:59457"/>
        <dbReference type="ChEBI" id="CHEBI:73183"/>
        <dbReference type="EC" id="3.6.1.31"/>
    </reaction>
</comment>
<dbReference type="KEGG" id="tro:trd_0112"/>
<comment type="pathway">
    <text evidence="4 15">Amino-acid biosynthesis; L-histidine biosynthesis; L-histidine from 5-phospho-alpha-D-ribose 1-diphosphate: step 3/9.</text>
</comment>
<dbReference type="SUPFAM" id="SSF101386">
    <property type="entry name" value="all-alpha NTP pyrophosphatases"/>
    <property type="match status" value="1"/>
</dbReference>
<dbReference type="PANTHER" id="PTHR42945:SF9">
    <property type="entry name" value="HISTIDINE BIOSYNTHESIS BIFUNCTIONAL PROTEIN HISIE"/>
    <property type="match status" value="1"/>
</dbReference>